<gene>
    <name evidence="1" type="ORF">BUALT_Bualt03G0170800</name>
</gene>
<dbReference type="PANTHER" id="PTHR33144">
    <property type="entry name" value="OS10G0409366 PROTEIN-RELATED"/>
    <property type="match status" value="1"/>
</dbReference>
<name>A0AAV6XUG3_9LAMI</name>
<protein>
    <submittedName>
        <fullName evidence="1">Uncharacterized protein</fullName>
    </submittedName>
</protein>
<dbReference type="AlphaFoldDB" id="A0AAV6XUG3"/>
<comment type="caution">
    <text evidence="1">The sequence shown here is derived from an EMBL/GenBank/DDBJ whole genome shotgun (WGS) entry which is preliminary data.</text>
</comment>
<proteinExistence type="predicted"/>
<dbReference type="Proteomes" id="UP000826271">
    <property type="component" value="Unassembled WGS sequence"/>
</dbReference>
<evidence type="ECO:0000313" key="2">
    <source>
        <dbReference type="Proteomes" id="UP000826271"/>
    </source>
</evidence>
<dbReference type="EMBL" id="WHWC01000003">
    <property type="protein sequence ID" value="KAG8386651.1"/>
    <property type="molecule type" value="Genomic_DNA"/>
</dbReference>
<sequence length="230" mass="26579">MGREMDVVVASESSKKGRGNSYLLPFWNSGDLDKRLKVSLNKLGSIIGEDHAKLSTAFGVLARMGHLLPLNYELWSDMTISRHDDVWNDVQANTTLPHEARKVVLTNLNAIWKEWKKYLKALYYTPHKDDLEYLAMVPDIRVEPVQWKKLVDYWSKPDVQWDQTDMGVLDDFDVYSRMYETEPYGNQVFDDRIPLNDDDANWVRDGVEGTLVDVNDSEHYGEDEGCDEVD</sequence>
<dbReference type="PANTHER" id="PTHR33144:SF52">
    <property type="match status" value="1"/>
</dbReference>
<keyword evidence="2" id="KW-1185">Reference proteome</keyword>
<organism evidence="1 2">
    <name type="scientific">Buddleja alternifolia</name>
    <dbReference type="NCBI Taxonomy" id="168488"/>
    <lineage>
        <taxon>Eukaryota</taxon>
        <taxon>Viridiplantae</taxon>
        <taxon>Streptophyta</taxon>
        <taxon>Embryophyta</taxon>
        <taxon>Tracheophyta</taxon>
        <taxon>Spermatophyta</taxon>
        <taxon>Magnoliopsida</taxon>
        <taxon>eudicotyledons</taxon>
        <taxon>Gunneridae</taxon>
        <taxon>Pentapetalae</taxon>
        <taxon>asterids</taxon>
        <taxon>lamiids</taxon>
        <taxon>Lamiales</taxon>
        <taxon>Scrophulariaceae</taxon>
        <taxon>Buddlejeae</taxon>
        <taxon>Buddleja</taxon>
    </lineage>
</organism>
<evidence type="ECO:0000313" key="1">
    <source>
        <dbReference type="EMBL" id="KAG8386651.1"/>
    </source>
</evidence>
<reference evidence="1" key="1">
    <citation type="submission" date="2019-10" db="EMBL/GenBank/DDBJ databases">
        <authorList>
            <person name="Zhang R."/>
            <person name="Pan Y."/>
            <person name="Wang J."/>
            <person name="Ma R."/>
            <person name="Yu S."/>
        </authorList>
    </citation>
    <scope>NUCLEOTIDE SEQUENCE</scope>
    <source>
        <strain evidence="1">LA-IB0</strain>
        <tissue evidence="1">Leaf</tissue>
    </source>
</reference>
<accession>A0AAV6XUG3</accession>